<proteinExistence type="predicted"/>
<evidence type="ECO:0008006" key="5">
    <source>
        <dbReference type="Google" id="ProtNLM"/>
    </source>
</evidence>
<name>A0ABX1RDH9_9PSEU</name>
<feature type="region of interest" description="Disordered" evidence="2">
    <location>
        <begin position="61"/>
        <end position="80"/>
    </location>
</feature>
<protein>
    <recommendedName>
        <fullName evidence="5">MerR-like DNA binding protein</fullName>
    </recommendedName>
</protein>
<comment type="caution">
    <text evidence="3">The sequence shown here is derived from an EMBL/GenBank/DDBJ whole genome shotgun (WGS) entry which is preliminary data.</text>
</comment>
<sequence length="80" mass="9129">MPFAAILPCLDSPQDPIIFEGVTAETVEMLTHERERLTARIEVLTRNRDAVARYLDELRRRSAAAPRERGIDAAHRDDDQ</sequence>
<dbReference type="Proteomes" id="UP001296706">
    <property type="component" value="Unassembled WGS sequence"/>
</dbReference>
<evidence type="ECO:0000256" key="1">
    <source>
        <dbReference type="SAM" id="Coils"/>
    </source>
</evidence>
<accession>A0ABX1RDH9</accession>
<organism evidence="3 4">
    <name type="scientific">Pseudonocardia xinjiangensis</name>
    <dbReference type="NCBI Taxonomy" id="75289"/>
    <lineage>
        <taxon>Bacteria</taxon>
        <taxon>Bacillati</taxon>
        <taxon>Actinomycetota</taxon>
        <taxon>Actinomycetes</taxon>
        <taxon>Pseudonocardiales</taxon>
        <taxon>Pseudonocardiaceae</taxon>
        <taxon>Pseudonocardia</taxon>
    </lineage>
</organism>
<evidence type="ECO:0000313" key="4">
    <source>
        <dbReference type="Proteomes" id="UP001296706"/>
    </source>
</evidence>
<evidence type="ECO:0000256" key="2">
    <source>
        <dbReference type="SAM" id="MobiDB-lite"/>
    </source>
</evidence>
<dbReference type="RefSeq" id="WP_169395559.1">
    <property type="nucleotide sequence ID" value="NZ_BAAAJH010000001.1"/>
</dbReference>
<feature type="coiled-coil region" evidence="1">
    <location>
        <begin position="27"/>
        <end position="61"/>
    </location>
</feature>
<evidence type="ECO:0000313" key="3">
    <source>
        <dbReference type="EMBL" id="NMH77485.1"/>
    </source>
</evidence>
<keyword evidence="1" id="KW-0175">Coiled coil</keyword>
<gene>
    <name evidence="3" type="ORF">HF577_10355</name>
</gene>
<reference evidence="3 4" key="1">
    <citation type="submission" date="2020-04" db="EMBL/GenBank/DDBJ databases">
        <authorList>
            <person name="Klaysubun C."/>
            <person name="Duangmal K."/>
            <person name="Lipun K."/>
        </authorList>
    </citation>
    <scope>NUCLEOTIDE SEQUENCE [LARGE SCALE GENOMIC DNA]</scope>
    <source>
        <strain evidence="3 4">JCM 11839</strain>
    </source>
</reference>
<keyword evidence="4" id="KW-1185">Reference proteome</keyword>
<dbReference type="EMBL" id="JAAXKY010000024">
    <property type="protein sequence ID" value="NMH77485.1"/>
    <property type="molecule type" value="Genomic_DNA"/>
</dbReference>